<dbReference type="Pfam" id="PF02086">
    <property type="entry name" value="MethyltransfD12"/>
    <property type="match status" value="1"/>
</dbReference>
<dbReference type="GO" id="GO:0009007">
    <property type="term" value="F:site-specific DNA-methyltransferase (adenine-specific) activity"/>
    <property type="evidence" value="ECO:0007669"/>
    <property type="project" value="UniProtKB-EC"/>
</dbReference>
<dbReference type="GeneID" id="28663522"/>
<keyword evidence="3 6" id="KW-0808">Transferase</keyword>
<dbReference type="InterPro" id="IPR002052">
    <property type="entry name" value="DNA_methylase_N6_adenine_CS"/>
</dbReference>
<dbReference type="InterPro" id="IPR029063">
    <property type="entry name" value="SAM-dependent_MTases_sf"/>
</dbReference>
<evidence type="ECO:0000313" key="7">
    <source>
        <dbReference type="Proteomes" id="UP000066049"/>
    </source>
</evidence>
<dbReference type="EC" id="2.1.1.72" evidence="1"/>
<dbReference type="Proteomes" id="UP000066049">
    <property type="component" value="Chromosome"/>
</dbReference>
<evidence type="ECO:0000256" key="5">
    <source>
        <dbReference type="ARBA" id="ARBA00047942"/>
    </source>
</evidence>
<sequence>MKPAKQENQAYLKEQILTYLGNKRSLLGFIERGVKYAKDELKKEKLSCCDLFSGSGVVARFLKQNSEFLVANDLELYSFITNSCYLQNATNELKNEINFWKKKLEKEIEDNLSEGFITRLYAPQDDKNITEGERVFYTRKNAIFIDTARRLIDELVPAEMKNFFIAPLLYNASVHANTSGIFKGFHKNKEGIGQFGGRGQNAISRITSDINLTRPIFSNFSVPFEVYQKDANLLAKELDGLDLVYLDPPYNQHPYGSNYFMLNLIASNTEPSKISKISGIAKDWNRSVFNKKSSASEAFFELIANLKSKFVLISFNSEGFINQDEFDKNLNKIGKVQLMRQKYNAYRGSRNLKARNIHVDELLYVLQK</sequence>
<evidence type="ECO:0000256" key="4">
    <source>
        <dbReference type="ARBA" id="ARBA00022691"/>
    </source>
</evidence>
<keyword evidence="2 6" id="KW-0489">Methyltransferase</keyword>
<evidence type="ECO:0000256" key="1">
    <source>
        <dbReference type="ARBA" id="ARBA00011900"/>
    </source>
</evidence>
<keyword evidence="4" id="KW-0949">S-adenosyl-L-methionine</keyword>
<dbReference type="GO" id="GO:0009307">
    <property type="term" value="P:DNA restriction-modification system"/>
    <property type="evidence" value="ECO:0007669"/>
    <property type="project" value="InterPro"/>
</dbReference>
<protein>
    <recommendedName>
        <fullName evidence="1">site-specific DNA-methyltransferase (adenine-specific)</fullName>
        <ecNumber evidence="1">2.1.1.72</ecNumber>
    </recommendedName>
</protein>
<proteinExistence type="predicted"/>
<dbReference type="PATRIC" id="fig|199.248.peg.1903"/>
<dbReference type="AlphaFoldDB" id="A0A0M3V2T3"/>
<dbReference type="KEGG" id="ccoc:CCON33237_1845"/>
<dbReference type="PROSITE" id="PS00092">
    <property type="entry name" value="N6_MTASE"/>
    <property type="match status" value="1"/>
</dbReference>
<evidence type="ECO:0000313" key="6">
    <source>
        <dbReference type="EMBL" id="ALF48478.1"/>
    </source>
</evidence>
<dbReference type="InterPro" id="IPR012327">
    <property type="entry name" value="MeTrfase_D12"/>
</dbReference>
<dbReference type="SUPFAM" id="SSF53335">
    <property type="entry name" value="S-adenosyl-L-methionine-dependent methyltransferases"/>
    <property type="match status" value="1"/>
</dbReference>
<evidence type="ECO:0000256" key="3">
    <source>
        <dbReference type="ARBA" id="ARBA00022679"/>
    </source>
</evidence>
<gene>
    <name evidence="6" type="ORF">CCON33237_1845</name>
</gene>
<evidence type="ECO:0000256" key="2">
    <source>
        <dbReference type="ARBA" id="ARBA00022603"/>
    </source>
</evidence>
<comment type="catalytic activity">
    <reaction evidence="5">
        <text>a 2'-deoxyadenosine in DNA + S-adenosyl-L-methionine = an N(6)-methyl-2'-deoxyadenosine in DNA + S-adenosyl-L-homocysteine + H(+)</text>
        <dbReference type="Rhea" id="RHEA:15197"/>
        <dbReference type="Rhea" id="RHEA-COMP:12418"/>
        <dbReference type="Rhea" id="RHEA-COMP:12419"/>
        <dbReference type="ChEBI" id="CHEBI:15378"/>
        <dbReference type="ChEBI" id="CHEBI:57856"/>
        <dbReference type="ChEBI" id="CHEBI:59789"/>
        <dbReference type="ChEBI" id="CHEBI:90615"/>
        <dbReference type="ChEBI" id="CHEBI:90616"/>
        <dbReference type="EC" id="2.1.1.72"/>
    </reaction>
</comment>
<dbReference type="RefSeq" id="WP_054197350.1">
    <property type="nucleotide sequence ID" value="NZ_CABMKQ010000046.1"/>
</dbReference>
<dbReference type="EMBL" id="CP012541">
    <property type="protein sequence ID" value="ALF48478.1"/>
    <property type="molecule type" value="Genomic_DNA"/>
</dbReference>
<dbReference type="GO" id="GO:0003676">
    <property type="term" value="F:nucleic acid binding"/>
    <property type="evidence" value="ECO:0007669"/>
    <property type="project" value="InterPro"/>
</dbReference>
<reference evidence="7" key="1">
    <citation type="submission" date="2015-08" db="EMBL/GenBank/DDBJ databases">
        <title>Comparative genomics of the Campylobacter concisus group.</title>
        <authorList>
            <person name="Miller W.G."/>
            <person name="Yee E."/>
            <person name="Chapman M.H."/>
            <person name="Huynh S."/>
            <person name="Bono J.L."/>
            <person name="On S.L.W."/>
            <person name="St Leger J."/>
            <person name="Foster G."/>
            <person name="Parker C.T."/>
        </authorList>
    </citation>
    <scope>NUCLEOTIDE SEQUENCE [LARGE SCALE GENOMIC DNA]</scope>
    <source>
        <strain evidence="7">ATCC 33237</strain>
    </source>
</reference>
<dbReference type="GO" id="GO:0032259">
    <property type="term" value="P:methylation"/>
    <property type="evidence" value="ECO:0007669"/>
    <property type="project" value="UniProtKB-KW"/>
</dbReference>
<accession>A0A0M3V2T3</accession>
<dbReference type="REBASE" id="127677">
    <property type="entry name" value="M.Cco33237I"/>
</dbReference>
<organism evidence="6 7">
    <name type="scientific">Campylobacter concisus</name>
    <dbReference type="NCBI Taxonomy" id="199"/>
    <lineage>
        <taxon>Bacteria</taxon>
        <taxon>Pseudomonadati</taxon>
        <taxon>Campylobacterota</taxon>
        <taxon>Epsilonproteobacteria</taxon>
        <taxon>Campylobacterales</taxon>
        <taxon>Campylobacteraceae</taxon>
        <taxon>Campylobacter</taxon>
    </lineage>
</organism>
<name>A0A0M3V2T3_9BACT</name>
<dbReference type="PRINTS" id="PR00505">
    <property type="entry name" value="D12N6MTFRASE"/>
</dbReference>